<dbReference type="Proteomes" id="UP000199545">
    <property type="component" value="Unassembled WGS sequence"/>
</dbReference>
<keyword evidence="2" id="KW-1185">Reference proteome</keyword>
<organism evidence="1 2">
    <name type="scientific">Thermoflavimicrobium dichotomicum</name>
    <dbReference type="NCBI Taxonomy" id="46223"/>
    <lineage>
        <taxon>Bacteria</taxon>
        <taxon>Bacillati</taxon>
        <taxon>Bacillota</taxon>
        <taxon>Bacilli</taxon>
        <taxon>Bacillales</taxon>
        <taxon>Thermoactinomycetaceae</taxon>
        <taxon>Thermoflavimicrobium</taxon>
    </lineage>
</organism>
<evidence type="ECO:0000313" key="2">
    <source>
        <dbReference type="Proteomes" id="UP000199545"/>
    </source>
</evidence>
<gene>
    <name evidence="1" type="ORF">SAMN05421852_10440</name>
</gene>
<sequence length="37" mass="4327">MNPDEILNGMEKVANHIKWRNIPFSSPYTLVKKGRLE</sequence>
<evidence type="ECO:0000313" key="1">
    <source>
        <dbReference type="EMBL" id="SFJ05552.1"/>
    </source>
</evidence>
<accession>A0A1I3N8J7</accession>
<dbReference type="AlphaFoldDB" id="A0A1I3N8J7"/>
<dbReference type="EMBL" id="FORR01000004">
    <property type="protein sequence ID" value="SFJ05552.1"/>
    <property type="molecule type" value="Genomic_DNA"/>
</dbReference>
<dbReference type="STRING" id="46223.SAMN05421852_10440"/>
<reference evidence="1 2" key="1">
    <citation type="submission" date="2016-10" db="EMBL/GenBank/DDBJ databases">
        <authorList>
            <person name="de Groot N.N."/>
        </authorList>
    </citation>
    <scope>NUCLEOTIDE SEQUENCE [LARGE SCALE GENOMIC DNA]</scope>
    <source>
        <strain evidence="1 2">DSM 44778</strain>
    </source>
</reference>
<name>A0A1I3N8J7_9BACL</name>
<protein>
    <submittedName>
        <fullName evidence="1">Uncharacterized protein</fullName>
    </submittedName>
</protein>
<proteinExistence type="predicted"/>